<evidence type="ECO:0000313" key="1">
    <source>
        <dbReference type="EMBL" id="KAG5649226.1"/>
    </source>
</evidence>
<dbReference type="EMBL" id="JABCKI010001344">
    <property type="protein sequence ID" value="KAG5649226.1"/>
    <property type="molecule type" value="Genomic_DNA"/>
</dbReference>
<dbReference type="Pfam" id="PF18759">
    <property type="entry name" value="Plavaka"/>
    <property type="match status" value="2"/>
</dbReference>
<reference evidence="1" key="2">
    <citation type="submission" date="2021-10" db="EMBL/GenBank/DDBJ databases">
        <title>Phylogenomics reveals ancestral predisposition of the termite-cultivated fungus Termitomyces towards a domesticated lifestyle.</title>
        <authorList>
            <person name="Auxier B."/>
            <person name="Grum-Grzhimaylo A."/>
            <person name="Cardenas M.E."/>
            <person name="Lodge J.D."/>
            <person name="Laessoe T."/>
            <person name="Pedersen O."/>
            <person name="Smith M.E."/>
            <person name="Kuyper T.W."/>
            <person name="Franco-Molano E.A."/>
            <person name="Baroni T.J."/>
            <person name="Aanen D.K."/>
        </authorList>
    </citation>
    <scope>NUCLEOTIDE SEQUENCE</scope>
    <source>
        <strain evidence="1">D49</strain>
    </source>
</reference>
<dbReference type="OrthoDB" id="3199698at2759"/>
<accession>A0A9P7KEJ9</accession>
<reference evidence="1" key="1">
    <citation type="submission" date="2021-02" db="EMBL/GenBank/DDBJ databases">
        <authorList>
            <person name="Nieuwenhuis M."/>
            <person name="Van De Peppel L.J.J."/>
        </authorList>
    </citation>
    <scope>NUCLEOTIDE SEQUENCE</scope>
    <source>
        <strain evidence="1">D49</strain>
    </source>
</reference>
<dbReference type="Proteomes" id="UP000717328">
    <property type="component" value="Unassembled WGS sequence"/>
</dbReference>
<name>A0A9P7KEJ9_9AGAR</name>
<dbReference type="InterPro" id="IPR041078">
    <property type="entry name" value="Plavaka"/>
</dbReference>
<protein>
    <submittedName>
        <fullName evidence="1">Uncharacterized protein</fullName>
    </submittedName>
</protein>
<keyword evidence="2" id="KW-1185">Reference proteome</keyword>
<comment type="caution">
    <text evidence="1">The sequence shown here is derived from an EMBL/GenBank/DDBJ whole genome shotgun (WGS) entry which is preliminary data.</text>
</comment>
<organism evidence="1 2">
    <name type="scientific">Sphagnurus paluster</name>
    <dbReference type="NCBI Taxonomy" id="117069"/>
    <lineage>
        <taxon>Eukaryota</taxon>
        <taxon>Fungi</taxon>
        <taxon>Dikarya</taxon>
        <taxon>Basidiomycota</taxon>
        <taxon>Agaricomycotina</taxon>
        <taxon>Agaricomycetes</taxon>
        <taxon>Agaricomycetidae</taxon>
        <taxon>Agaricales</taxon>
        <taxon>Tricholomatineae</taxon>
        <taxon>Lyophyllaceae</taxon>
        <taxon>Sphagnurus</taxon>
    </lineage>
</organism>
<evidence type="ECO:0000313" key="2">
    <source>
        <dbReference type="Proteomes" id="UP000717328"/>
    </source>
</evidence>
<sequence length="265" mass="29953">MLGARITELMDIWAKFNAAGDDLDTSDDMELPRSPPFANSADLYNVIDLTELGDVPWQAFSVKYNGKLPDNGPPPTWMTASYEVWFRDPLKIMESQISNPNFDGEIDYAPKQVFGPDGQRIYRDMMSGNWSWEQVDTIATDPEMHSAAFVPVILGTDKQFQDSVEFRKFRRQLFHSSLAHILLSLKPWMTKPRITRCADGHFRHVIYGLGPYIADYPEQALLASIVSGWCAKCTALSSDLDGISSKRFLVHMSTLSTSEMLLDMI</sequence>
<dbReference type="AlphaFoldDB" id="A0A9P7KEJ9"/>
<proteinExistence type="predicted"/>
<gene>
    <name evidence="1" type="ORF">H0H81_005273</name>
</gene>